<keyword evidence="1" id="KW-0472">Membrane</keyword>
<protein>
    <submittedName>
        <fullName evidence="2">Uncharacterized protein</fullName>
    </submittedName>
</protein>
<organism evidence="2 3">
    <name type="scientific">Kordiimonas sediminis</name>
    <dbReference type="NCBI Taxonomy" id="1735581"/>
    <lineage>
        <taxon>Bacteria</taxon>
        <taxon>Pseudomonadati</taxon>
        <taxon>Pseudomonadota</taxon>
        <taxon>Alphaproteobacteria</taxon>
        <taxon>Kordiimonadales</taxon>
        <taxon>Kordiimonadaceae</taxon>
        <taxon>Kordiimonas</taxon>
    </lineage>
</organism>
<evidence type="ECO:0000313" key="2">
    <source>
        <dbReference type="EMBL" id="GHF32067.1"/>
    </source>
</evidence>
<evidence type="ECO:0000256" key="1">
    <source>
        <dbReference type="SAM" id="Phobius"/>
    </source>
</evidence>
<reference evidence="2" key="1">
    <citation type="journal article" date="2014" name="Int. J. Syst. Evol. Microbiol.">
        <title>Complete genome sequence of Corynebacterium casei LMG S-19264T (=DSM 44701T), isolated from a smear-ripened cheese.</title>
        <authorList>
            <consortium name="US DOE Joint Genome Institute (JGI-PGF)"/>
            <person name="Walter F."/>
            <person name="Albersmeier A."/>
            <person name="Kalinowski J."/>
            <person name="Ruckert C."/>
        </authorList>
    </citation>
    <scope>NUCLEOTIDE SEQUENCE</scope>
    <source>
        <strain evidence="2">KCTC 42590</strain>
    </source>
</reference>
<dbReference type="AlphaFoldDB" id="A0A919EB70"/>
<dbReference type="Proteomes" id="UP000630923">
    <property type="component" value="Unassembled WGS sequence"/>
</dbReference>
<evidence type="ECO:0000313" key="3">
    <source>
        <dbReference type="Proteomes" id="UP000630923"/>
    </source>
</evidence>
<gene>
    <name evidence="2" type="ORF">GCM10017044_28860</name>
</gene>
<keyword evidence="1" id="KW-0812">Transmembrane</keyword>
<keyword evidence="3" id="KW-1185">Reference proteome</keyword>
<keyword evidence="1" id="KW-1133">Transmembrane helix</keyword>
<accession>A0A919EB70</accession>
<feature type="transmembrane region" description="Helical" evidence="1">
    <location>
        <begin position="18"/>
        <end position="35"/>
    </location>
</feature>
<proteinExistence type="predicted"/>
<name>A0A919EB70_9PROT</name>
<dbReference type="EMBL" id="BNCI01000005">
    <property type="protein sequence ID" value="GHF32067.1"/>
    <property type="molecule type" value="Genomic_DNA"/>
</dbReference>
<sequence length="71" mass="7947">MESALELKKKLQEKMPKTLALNLAMLPCFFVLGFYDQGLSAEGVKLAVYLILVFAALISPILAFLEISKKW</sequence>
<comment type="caution">
    <text evidence="2">The sequence shown here is derived from an EMBL/GenBank/DDBJ whole genome shotgun (WGS) entry which is preliminary data.</text>
</comment>
<reference evidence="2" key="2">
    <citation type="submission" date="2020-09" db="EMBL/GenBank/DDBJ databases">
        <authorList>
            <person name="Sun Q."/>
            <person name="Kim S."/>
        </authorList>
    </citation>
    <scope>NUCLEOTIDE SEQUENCE</scope>
    <source>
        <strain evidence="2">KCTC 42590</strain>
    </source>
</reference>
<feature type="transmembrane region" description="Helical" evidence="1">
    <location>
        <begin position="47"/>
        <end position="65"/>
    </location>
</feature>